<accession>A0A7W7QZ84</accession>
<evidence type="ECO:0000313" key="1">
    <source>
        <dbReference type="EMBL" id="MBB4922253.1"/>
    </source>
</evidence>
<dbReference type="Proteomes" id="UP000540506">
    <property type="component" value="Unassembled WGS sequence"/>
</dbReference>
<dbReference type="AlphaFoldDB" id="A0A7W7QZ84"/>
<evidence type="ECO:0000313" key="2">
    <source>
        <dbReference type="Proteomes" id="UP000540506"/>
    </source>
</evidence>
<proteinExistence type="predicted"/>
<dbReference type="Pfam" id="PF19730">
    <property type="entry name" value="DUF6221"/>
    <property type="match status" value="1"/>
</dbReference>
<dbReference type="RefSeq" id="WP_184934457.1">
    <property type="nucleotide sequence ID" value="NZ_JACHJV010000001.1"/>
</dbReference>
<organism evidence="1 2">
    <name type="scientific">Kitasatospora kifunensis</name>
    <name type="common">Streptomyces kifunensis</name>
    <dbReference type="NCBI Taxonomy" id="58351"/>
    <lineage>
        <taxon>Bacteria</taxon>
        <taxon>Bacillati</taxon>
        <taxon>Actinomycetota</taxon>
        <taxon>Actinomycetes</taxon>
        <taxon>Kitasatosporales</taxon>
        <taxon>Streptomycetaceae</taxon>
        <taxon>Kitasatospora</taxon>
    </lineage>
</organism>
<protein>
    <submittedName>
        <fullName evidence="1">Uncharacterized protein</fullName>
    </submittedName>
</protein>
<name>A0A7W7QZ84_KITKI</name>
<dbReference type="EMBL" id="JACHJV010000001">
    <property type="protein sequence ID" value="MBB4922253.1"/>
    <property type="molecule type" value="Genomic_DNA"/>
</dbReference>
<dbReference type="InterPro" id="IPR046193">
    <property type="entry name" value="DUF6221"/>
</dbReference>
<keyword evidence="2" id="KW-1185">Reference proteome</keyword>
<gene>
    <name evidence="1" type="ORF">FHR34_001246</name>
</gene>
<comment type="caution">
    <text evidence="1">The sequence shown here is derived from an EMBL/GenBank/DDBJ whole genome shotgun (WGS) entry which is preliminary data.</text>
</comment>
<sequence>MTDDLVAFLRERLDEAEAVAKKDIWAADNATTGNWRAHYGENLPYSLIKAGDSVLMRVESEQHQADVLLAARFKPDTVRARACLVLAEVEAKRSLIDRYENHRVAHDHHVGGILTKYLVAELRTALRALALPYREHPNYRSEWAPDA</sequence>
<reference evidence="1 2" key="1">
    <citation type="submission" date="2020-08" db="EMBL/GenBank/DDBJ databases">
        <title>Sequencing the genomes of 1000 actinobacteria strains.</title>
        <authorList>
            <person name="Klenk H.-P."/>
        </authorList>
    </citation>
    <scope>NUCLEOTIDE SEQUENCE [LARGE SCALE GENOMIC DNA]</scope>
    <source>
        <strain evidence="1 2">DSM 41654</strain>
    </source>
</reference>